<comment type="cofactor">
    <cofactor evidence="1 9">
        <name>a divalent metal cation</name>
        <dbReference type="ChEBI" id="CHEBI:60240"/>
    </cofactor>
</comment>
<proteinExistence type="inferred from homology"/>
<comment type="similarity">
    <text evidence="3 9">Belongs to the eukaryotic release factor 1 family. Pelota subfamily.</text>
</comment>
<dbReference type="AlphaFoldDB" id="A0A832VZR5"/>
<keyword evidence="7 9" id="KW-0255">Endonuclease</keyword>
<dbReference type="Proteomes" id="UP000600363">
    <property type="component" value="Unassembled WGS sequence"/>
</dbReference>
<dbReference type="PANTHER" id="PTHR10853:SF0">
    <property type="entry name" value="PROTEIN PELOTA HOMOLOG"/>
    <property type="match status" value="1"/>
</dbReference>
<dbReference type="EMBL" id="DUIH01000011">
    <property type="protein sequence ID" value="HIH69590.1"/>
    <property type="molecule type" value="Genomic_DNA"/>
</dbReference>
<dbReference type="GO" id="GO:0032790">
    <property type="term" value="P:ribosome disassembly"/>
    <property type="evidence" value="ECO:0007669"/>
    <property type="project" value="TreeGrafter"/>
</dbReference>
<dbReference type="GO" id="GO:0070651">
    <property type="term" value="P:nonfunctional rRNA decay"/>
    <property type="evidence" value="ECO:0007669"/>
    <property type="project" value="TreeGrafter"/>
</dbReference>
<dbReference type="Gene3D" id="2.30.30.870">
    <property type="entry name" value="Pelota, domain A"/>
    <property type="match status" value="1"/>
</dbReference>
<comment type="domain">
    <text evidence="9">The N-terminal domain has the RNA-binding Sm fold. It harbors the endoribonuclease activity.</text>
</comment>
<comment type="function">
    <text evidence="9">May function in recognizing stalled ribosomes, interact with stem-loop structures in stalled mRNA molecules, and effect endonucleolytic cleavage of the mRNA. May play a role in the release non-functional ribosomes and degradation of damaged mRNAs. Has endoribonuclease activity.</text>
</comment>
<dbReference type="Gene3D" id="3.30.420.60">
    <property type="entry name" value="eRF1 domain 2"/>
    <property type="match status" value="1"/>
</dbReference>
<evidence type="ECO:0000259" key="10">
    <source>
        <dbReference type="SMART" id="SM01194"/>
    </source>
</evidence>
<evidence type="ECO:0000256" key="4">
    <source>
        <dbReference type="ARBA" id="ARBA00022490"/>
    </source>
</evidence>
<organism evidence="11 12">
    <name type="scientific">Methermicoccus shengliensis</name>
    <dbReference type="NCBI Taxonomy" id="660064"/>
    <lineage>
        <taxon>Archaea</taxon>
        <taxon>Methanobacteriati</taxon>
        <taxon>Methanobacteriota</taxon>
        <taxon>Stenosarchaea group</taxon>
        <taxon>Methanomicrobia</taxon>
        <taxon>Methanosarcinales</taxon>
        <taxon>Methermicoccaceae</taxon>
        <taxon>Methermicoccus</taxon>
    </lineage>
</organism>
<dbReference type="GO" id="GO:0016787">
    <property type="term" value="F:hydrolase activity"/>
    <property type="evidence" value="ECO:0007669"/>
    <property type="project" value="UniProtKB-KW"/>
</dbReference>
<dbReference type="InterPro" id="IPR005140">
    <property type="entry name" value="eRF1_Pelota-like_N"/>
</dbReference>
<dbReference type="Pfam" id="PF03465">
    <property type="entry name" value="eRF1_3"/>
    <property type="match status" value="1"/>
</dbReference>
<dbReference type="NCBIfam" id="TIGR00111">
    <property type="entry name" value="pelota"/>
    <property type="match status" value="1"/>
</dbReference>
<dbReference type="FunFam" id="2.30.30.870:FF:000002">
    <property type="entry name" value="Protein pelota homolog"/>
    <property type="match status" value="1"/>
</dbReference>
<evidence type="ECO:0000256" key="2">
    <source>
        <dbReference type="ARBA" id="ARBA00004496"/>
    </source>
</evidence>
<comment type="subunit">
    <text evidence="9">Monomer.</text>
</comment>
<dbReference type="SUPFAM" id="SSF55315">
    <property type="entry name" value="L30e-like"/>
    <property type="match status" value="1"/>
</dbReference>
<dbReference type="GO" id="GO:0070481">
    <property type="term" value="P:nuclear-transcribed mRNA catabolic process, non-stop decay"/>
    <property type="evidence" value="ECO:0007669"/>
    <property type="project" value="InterPro"/>
</dbReference>
<feature type="domain" description="eRF1/Pelota-like N-terminal" evidence="10">
    <location>
        <begin position="1"/>
        <end position="126"/>
    </location>
</feature>
<comment type="caution">
    <text evidence="11">The sequence shown here is derived from an EMBL/GenBank/DDBJ whole genome shotgun (WGS) entry which is preliminary data.</text>
</comment>
<protein>
    <recommendedName>
        <fullName evidence="9">Protein pelota homolog</fullName>
        <ecNumber evidence="9">3.1.-.-</ecNumber>
    </recommendedName>
</protein>
<evidence type="ECO:0000313" key="11">
    <source>
        <dbReference type="EMBL" id="HIH69590.1"/>
    </source>
</evidence>
<evidence type="ECO:0000256" key="8">
    <source>
        <dbReference type="ARBA" id="ARBA00022801"/>
    </source>
</evidence>
<dbReference type="GO" id="GO:0070966">
    <property type="term" value="P:nuclear-transcribed mRNA catabolic process, no-go decay"/>
    <property type="evidence" value="ECO:0007669"/>
    <property type="project" value="InterPro"/>
</dbReference>
<dbReference type="InterPro" id="IPR058547">
    <property type="entry name" value="Pelota_N"/>
</dbReference>
<dbReference type="InterPro" id="IPR038069">
    <property type="entry name" value="Pelota/DOM34_N"/>
</dbReference>
<dbReference type="SUPFAM" id="SSF159065">
    <property type="entry name" value="Dom34/Pelota N-terminal domain-like"/>
    <property type="match status" value="1"/>
</dbReference>
<comment type="subcellular location">
    <subcellularLocation>
        <location evidence="2 9">Cytoplasm</location>
    </subcellularLocation>
</comment>
<dbReference type="GO" id="GO:0004519">
    <property type="term" value="F:endonuclease activity"/>
    <property type="evidence" value="ECO:0007669"/>
    <property type="project" value="UniProtKB-UniRule"/>
</dbReference>
<dbReference type="InterPro" id="IPR023521">
    <property type="entry name" value="Pelota_arc"/>
</dbReference>
<dbReference type="EC" id="3.1.-.-" evidence="9"/>
<dbReference type="SMART" id="SM01194">
    <property type="entry name" value="eRF1_1"/>
    <property type="match status" value="1"/>
</dbReference>
<evidence type="ECO:0000256" key="6">
    <source>
        <dbReference type="ARBA" id="ARBA00022723"/>
    </source>
</evidence>
<dbReference type="Gene3D" id="3.30.1330.30">
    <property type="match status" value="1"/>
</dbReference>
<evidence type="ECO:0000313" key="12">
    <source>
        <dbReference type="Proteomes" id="UP000600363"/>
    </source>
</evidence>
<dbReference type="InterPro" id="IPR042226">
    <property type="entry name" value="eFR1_2_sf"/>
</dbReference>
<dbReference type="Pfam" id="PF26356">
    <property type="entry name" value="Pelota_N"/>
    <property type="match status" value="1"/>
</dbReference>
<keyword evidence="5 9" id="KW-0540">Nuclease</keyword>
<dbReference type="GO" id="GO:0046872">
    <property type="term" value="F:metal ion binding"/>
    <property type="evidence" value="ECO:0007669"/>
    <property type="project" value="UniProtKB-UniRule"/>
</dbReference>
<evidence type="ECO:0000256" key="9">
    <source>
        <dbReference type="HAMAP-Rule" id="MF_01853"/>
    </source>
</evidence>
<dbReference type="GO" id="GO:0071025">
    <property type="term" value="P:RNA surveillance"/>
    <property type="evidence" value="ECO:0007669"/>
    <property type="project" value="InterPro"/>
</dbReference>
<keyword evidence="4 9" id="KW-0963">Cytoplasm</keyword>
<keyword evidence="6 9" id="KW-0479">Metal-binding</keyword>
<dbReference type="HAMAP" id="MF_01853">
    <property type="entry name" value="PelO"/>
    <property type="match status" value="1"/>
</dbReference>
<evidence type="ECO:0000256" key="3">
    <source>
        <dbReference type="ARBA" id="ARBA00009504"/>
    </source>
</evidence>
<sequence>MRVAKRILKGSEGEIALVPDTLDDLWHLRYIIERGDLVFSTTKRTLQGASDKLRPEKLEKSVVRLGIRVEKVEFHRFANRLRIHGLIEHGVDVGSHHTLNIEEGTELSIVKVWKKEQLERVAEAVKASQRASVAILTIEEGDAELGLVRQYGIESVASVRVSYGKDRGSSREEFFAKALELLRGVDAERVVVAGPGFTKDDFLSFVGQKMPELASKMVLESTLSSGKAGFLEVVKRGALKRVMQDERLAREGVLMDELLQRIATGGAVAYGIDEVKNAVDMGAVDTLLVADEWLRGERESWDVDSLLLTAESCGGRVVVLSSEFEPGERLMHLGGVAALLRYKLEWGKA</sequence>
<dbReference type="RefSeq" id="WP_042687342.1">
    <property type="nucleotide sequence ID" value="NZ_DUIH01000011.1"/>
</dbReference>
<dbReference type="GO" id="GO:0005737">
    <property type="term" value="C:cytoplasm"/>
    <property type="evidence" value="ECO:0007669"/>
    <property type="project" value="UniProtKB-SubCell"/>
</dbReference>
<dbReference type="SUPFAM" id="SSF53137">
    <property type="entry name" value="Translational machinery components"/>
    <property type="match status" value="1"/>
</dbReference>
<reference evidence="11" key="1">
    <citation type="journal article" date="2020" name="bioRxiv">
        <title>A rank-normalized archaeal taxonomy based on genome phylogeny resolves widespread incomplete and uneven classifications.</title>
        <authorList>
            <person name="Rinke C."/>
            <person name="Chuvochina M."/>
            <person name="Mussig A.J."/>
            <person name="Chaumeil P.-A."/>
            <person name="Waite D.W."/>
            <person name="Whitman W.B."/>
            <person name="Parks D.H."/>
            <person name="Hugenholtz P."/>
        </authorList>
    </citation>
    <scope>NUCLEOTIDE SEQUENCE</scope>
    <source>
        <strain evidence="11">UBA12518</strain>
    </source>
</reference>
<evidence type="ECO:0000256" key="7">
    <source>
        <dbReference type="ARBA" id="ARBA00022759"/>
    </source>
</evidence>
<name>A0A832VZR5_9EURY</name>
<dbReference type="InterPro" id="IPR004405">
    <property type="entry name" value="TF_pelota"/>
</dbReference>
<keyword evidence="8 9" id="KW-0378">Hydrolase</keyword>
<accession>A0A832VZR5</accession>
<gene>
    <name evidence="9" type="primary">pelA</name>
    <name evidence="11" type="ORF">HA299_03070</name>
</gene>
<dbReference type="InterPro" id="IPR005142">
    <property type="entry name" value="eRF1_3"/>
</dbReference>
<evidence type="ECO:0000256" key="1">
    <source>
        <dbReference type="ARBA" id="ARBA00001968"/>
    </source>
</evidence>
<dbReference type="PANTHER" id="PTHR10853">
    <property type="entry name" value="PELOTA"/>
    <property type="match status" value="1"/>
</dbReference>
<dbReference type="InterPro" id="IPR029064">
    <property type="entry name" value="Ribosomal_eL30-like_sf"/>
</dbReference>
<evidence type="ECO:0000256" key="5">
    <source>
        <dbReference type="ARBA" id="ARBA00022722"/>
    </source>
</evidence>